<evidence type="ECO:0000313" key="1">
    <source>
        <dbReference type="Ensembl" id="ENSOMYP00000016584.1"/>
    </source>
</evidence>
<accession>A0A8C7VE97</accession>
<reference evidence="1" key="3">
    <citation type="submission" date="2025-09" db="UniProtKB">
        <authorList>
            <consortium name="Ensembl"/>
        </authorList>
    </citation>
    <scope>IDENTIFICATION</scope>
</reference>
<reference evidence="1" key="1">
    <citation type="submission" date="2020-07" db="EMBL/GenBank/DDBJ databases">
        <title>A long reads based de novo assembly of the rainbow trout Arlee double haploid line genome.</title>
        <authorList>
            <person name="Gao G."/>
            <person name="Palti Y."/>
        </authorList>
    </citation>
    <scope>NUCLEOTIDE SEQUENCE [LARGE SCALE GENOMIC DNA]</scope>
</reference>
<dbReference type="GeneTree" id="ENSGT00990000212118"/>
<reference evidence="1" key="2">
    <citation type="submission" date="2025-08" db="UniProtKB">
        <authorList>
            <consortium name="Ensembl"/>
        </authorList>
    </citation>
    <scope>IDENTIFICATION</scope>
</reference>
<proteinExistence type="predicted"/>
<dbReference type="Proteomes" id="UP000694395">
    <property type="component" value="Chromosome 32"/>
</dbReference>
<dbReference type="AlphaFoldDB" id="A0A8C7VE97"/>
<dbReference type="Ensembl" id="ENSOMYT00000018292.2">
    <property type="protein sequence ID" value="ENSOMYP00000016584.1"/>
    <property type="gene ID" value="ENSOMYG00000008154.2"/>
</dbReference>
<protein>
    <submittedName>
        <fullName evidence="1">Uncharacterized protein</fullName>
    </submittedName>
</protein>
<dbReference type="PROSITE" id="PS51257">
    <property type="entry name" value="PROKAR_LIPOPROTEIN"/>
    <property type="match status" value="1"/>
</dbReference>
<evidence type="ECO:0000313" key="2">
    <source>
        <dbReference type="Proteomes" id="UP000694395"/>
    </source>
</evidence>
<sequence>MVGGERSNVLLPCSEDHVNTLTISIFSCMTSGVVSSDFNTLLASQSHKFREPPIPSVLPKPPSHWVSHPVLKSLLKVQS</sequence>
<organism evidence="1 2">
    <name type="scientific">Oncorhynchus mykiss</name>
    <name type="common">Rainbow trout</name>
    <name type="synonym">Salmo gairdneri</name>
    <dbReference type="NCBI Taxonomy" id="8022"/>
    <lineage>
        <taxon>Eukaryota</taxon>
        <taxon>Metazoa</taxon>
        <taxon>Chordata</taxon>
        <taxon>Craniata</taxon>
        <taxon>Vertebrata</taxon>
        <taxon>Euteleostomi</taxon>
        <taxon>Actinopterygii</taxon>
        <taxon>Neopterygii</taxon>
        <taxon>Teleostei</taxon>
        <taxon>Protacanthopterygii</taxon>
        <taxon>Salmoniformes</taxon>
        <taxon>Salmonidae</taxon>
        <taxon>Salmoninae</taxon>
        <taxon>Oncorhynchus</taxon>
    </lineage>
</organism>
<name>A0A8C7VE97_ONCMY</name>
<keyword evidence="2" id="KW-1185">Reference proteome</keyword>